<evidence type="ECO:0000313" key="1">
    <source>
        <dbReference type="EMBL" id="VDK25506.1"/>
    </source>
</evidence>
<accession>A0A3P6NH35</accession>
<evidence type="ECO:0000313" key="2">
    <source>
        <dbReference type="Proteomes" id="UP000267096"/>
    </source>
</evidence>
<keyword evidence="2" id="KW-1185">Reference proteome</keyword>
<reference evidence="1 2" key="1">
    <citation type="submission" date="2018-11" db="EMBL/GenBank/DDBJ databases">
        <authorList>
            <consortium name="Pathogen Informatics"/>
        </authorList>
    </citation>
    <scope>NUCLEOTIDE SEQUENCE [LARGE SCALE GENOMIC DNA]</scope>
</reference>
<sequence length="41" mass="4723">MESRASELVCFHHLYVTVCNLRDAVVDENISITPILLMYIL</sequence>
<protein>
    <submittedName>
        <fullName evidence="1">Uncharacterized protein</fullName>
    </submittedName>
</protein>
<proteinExistence type="predicted"/>
<dbReference type="EMBL" id="UYRR01010582">
    <property type="protein sequence ID" value="VDK25506.1"/>
    <property type="molecule type" value="Genomic_DNA"/>
</dbReference>
<dbReference type="Proteomes" id="UP000267096">
    <property type="component" value="Unassembled WGS sequence"/>
</dbReference>
<gene>
    <name evidence="1" type="ORF">ASIM_LOCUS5429</name>
</gene>
<dbReference type="AlphaFoldDB" id="A0A3P6NH35"/>
<name>A0A3P6NH35_ANISI</name>
<organism evidence="1 2">
    <name type="scientific">Anisakis simplex</name>
    <name type="common">Herring worm</name>
    <dbReference type="NCBI Taxonomy" id="6269"/>
    <lineage>
        <taxon>Eukaryota</taxon>
        <taxon>Metazoa</taxon>
        <taxon>Ecdysozoa</taxon>
        <taxon>Nematoda</taxon>
        <taxon>Chromadorea</taxon>
        <taxon>Rhabditida</taxon>
        <taxon>Spirurina</taxon>
        <taxon>Ascaridomorpha</taxon>
        <taxon>Ascaridoidea</taxon>
        <taxon>Anisakidae</taxon>
        <taxon>Anisakis</taxon>
        <taxon>Anisakis simplex complex</taxon>
    </lineage>
</organism>